<dbReference type="PANTHER" id="PTHR30632">
    <property type="entry name" value="MOLYBDATE-BINDING PERIPLASMIC PROTEIN"/>
    <property type="match status" value="1"/>
</dbReference>
<feature type="signal peptide" evidence="4">
    <location>
        <begin position="1"/>
        <end position="26"/>
    </location>
</feature>
<keyword evidence="3 4" id="KW-0732">Signal</keyword>
<dbReference type="InterPro" id="IPR005950">
    <property type="entry name" value="ModA"/>
</dbReference>
<comment type="similarity">
    <text evidence="1">Belongs to the bacterial solute-binding protein ModA family.</text>
</comment>
<dbReference type="InterPro" id="IPR050682">
    <property type="entry name" value="ModA/WtpA"/>
</dbReference>
<protein>
    <submittedName>
        <fullName evidence="5">Molybdate ABC transporter substrate-binding protein</fullName>
    </submittedName>
</protein>
<comment type="caution">
    <text evidence="5">The sequence shown here is derived from an EMBL/GenBank/DDBJ whole genome shotgun (WGS) entry which is preliminary data.</text>
</comment>
<gene>
    <name evidence="5" type="primary">modA</name>
    <name evidence="5" type="ORF">ACFPZN_48390</name>
</gene>
<organism evidence="5 6">
    <name type="scientific">Actinomadura rugatobispora</name>
    <dbReference type="NCBI Taxonomy" id="1994"/>
    <lineage>
        <taxon>Bacteria</taxon>
        <taxon>Bacillati</taxon>
        <taxon>Actinomycetota</taxon>
        <taxon>Actinomycetes</taxon>
        <taxon>Streptosporangiales</taxon>
        <taxon>Thermomonosporaceae</taxon>
        <taxon>Actinomadura</taxon>
    </lineage>
</organism>
<accession>A0ABW1AG15</accession>
<dbReference type="NCBIfam" id="TIGR01256">
    <property type="entry name" value="modA"/>
    <property type="match status" value="1"/>
</dbReference>
<dbReference type="RefSeq" id="WP_378290555.1">
    <property type="nucleotide sequence ID" value="NZ_JBHSON010000114.1"/>
</dbReference>
<keyword evidence="6" id="KW-1185">Reference proteome</keyword>
<proteinExistence type="inferred from homology"/>
<dbReference type="Proteomes" id="UP001596074">
    <property type="component" value="Unassembled WGS sequence"/>
</dbReference>
<dbReference type="PANTHER" id="PTHR30632:SF0">
    <property type="entry name" value="SULFATE-BINDING PROTEIN"/>
    <property type="match status" value="1"/>
</dbReference>
<evidence type="ECO:0000256" key="4">
    <source>
        <dbReference type="SAM" id="SignalP"/>
    </source>
</evidence>
<evidence type="ECO:0000256" key="2">
    <source>
        <dbReference type="ARBA" id="ARBA00022723"/>
    </source>
</evidence>
<evidence type="ECO:0000313" key="6">
    <source>
        <dbReference type="Proteomes" id="UP001596074"/>
    </source>
</evidence>
<feature type="chain" id="PRO_5046203307" evidence="4">
    <location>
        <begin position="27"/>
        <end position="257"/>
    </location>
</feature>
<dbReference type="PIRSF" id="PIRSF004846">
    <property type="entry name" value="ModA"/>
    <property type="match status" value="1"/>
</dbReference>
<keyword evidence="2" id="KW-0479">Metal-binding</keyword>
<evidence type="ECO:0000256" key="1">
    <source>
        <dbReference type="ARBA" id="ARBA00009175"/>
    </source>
</evidence>
<dbReference type="EMBL" id="JBHSON010000114">
    <property type="protein sequence ID" value="MFC5753489.1"/>
    <property type="molecule type" value="Genomic_DNA"/>
</dbReference>
<evidence type="ECO:0000313" key="5">
    <source>
        <dbReference type="EMBL" id="MFC5753489.1"/>
    </source>
</evidence>
<dbReference type="Gene3D" id="3.40.190.10">
    <property type="entry name" value="Periplasmic binding protein-like II"/>
    <property type="match status" value="2"/>
</dbReference>
<dbReference type="Pfam" id="PF13531">
    <property type="entry name" value="SBP_bac_11"/>
    <property type="match status" value="1"/>
</dbReference>
<evidence type="ECO:0000256" key="3">
    <source>
        <dbReference type="ARBA" id="ARBA00022729"/>
    </source>
</evidence>
<reference evidence="6" key="1">
    <citation type="journal article" date="2019" name="Int. J. Syst. Evol. Microbiol.">
        <title>The Global Catalogue of Microorganisms (GCM) 10K type strain sequencing project: providing services to taxonomists for standard genome sequencing and annotation.</title>
        <authorList>
            <consortium name="The Broad Institute Genomics Platform"/>
            <consortium name="The Broad Institute Genome Sequencing Center for Infectious Disease"/>
            <person name="Wu L."/>
            <person name="Ma J."/>
        </authorList>
    </citation>
    <scope>NUCLEOTIDE SEQUENCE [LARGE SCALE GENOMIC DNA]</scope>
    <source>
        <strain evidence="6">KCTC 42087</strain>
    </source>
</reference>
<sequence>MPDSPLRRRAAACAVLSLLVAGSVAAGCRGASDGATLTVLAASSTQEALQELGLAYTQEHRGVQVRFLFGGSQEMAQRLSEPKNGDVLVTADEKTMNKADDHLTGRRRIIAHNSMTIAVGPGNPRRVRGLRDLGRPGLRVAIAAATNPAGAYARQIFAGAGITVRPSSEEISVRAVLDRVRTGQADAGLVYITDLRAAGVAASSVPIAALENVTATYLAAAVDDSGHGKEAASFVAWLTTPAARRLFNKYGFVTPQP</sequence>
<dbReference type="SUPFAM" id="SSF53850">
    <property type="entry name" value="Periplasmic binding protein-like II"/>
    <property type="match status" value="1"/>
</dbReference>
<name>A0ABW1AG15_9ACTN</name>
<dbReference type="PROSITE" id="PS51257">
    <property type="entry name" value="PROKAR_LIPOPROTEIN"/>
    <property type="match status" value="1"/>
</dbReference>